<dbReference type="STRING" id="1121306.SAMN02745196_02665"/>
<reference evidence="3 4" key="1">
    <citation type="submission" date="2016-11" db="EMBL/GenBank/DDBJ databases">
        <authorList>
            <person name="Jaros S."/>
            <person name="Januszkiewicz K."/>
            <person name="Wedrychowicz H."/>
        </authorList>
    </citation>
    <scope>NUCLEOTIDE SEQUENCE [LARGE SCALE GENOMIC DNA]</scope>
    <source>
        <strain evidence="3 4">DSM 3089</strain>
    </source>
</reference>
<feature type="transmembrane region" description="Helical" evidence="2">
    <location>
        <begin position="535"/>
        <end position="555"/>
    </location>
</feature>
<dbReference type="Proteomes" id="UP000184526">
    <property type="component" value="Unassembled WGS sequence"/>
</dbReference>
<dbReference type="EMBL" id="FQXP01000011">
    <property type="protein sequence ID" value="SHI07098.1"/>
    <property type="molecule type" value="Genomic_DNA"/>
</dbReference>
<accession>A0A1M5Y5L1</accession>
<feature type="coiled-coil region" evidence="1">
    <location>
        <begin position="214"/>
        <end position="241"/>
    </location>
</feature>
<feature type="transmembrane region" description="Helical" evidence="2">
    <location>
        <begin position="386"/>
        <end position="410"/>
    </location>
</feature>
<keyword evidence="4" id="KW-1185">Reference proteome</keyword>
<gene>
    <name evidence="3" type="ORF">SAMN02745196_02665</name>
</gene>
<dbReference type="GO" id="GO:0140359">
    <property type="term" value="F:ABC-type transporter activity"/>
    <property type="evidence" value="ECO:0007669"/>
    <property type="project" value="InterPro"/>
</dbReference>
<keyword evidence="2" id="KW-0472">Membrane</keyword>
<feature type="transmembrane region" description="Helical" evidence="2">
    <location>
        <begin position="442"/>
        <end position="463"/>
    </location>
</feature>
<dbReference type="GO" id="GO:0005886">
    <property type="term" value="C:plasma membrane"/>
    <property type="evidence" value="ECO:0007669"/>
    <property type="project" value="UniProtKB-SubCell"/>
</dbReference>
<dbReference type="AlphaFoldDB" id="A0A1M5Y5L1"/>
<dbReference type="RefSeq" id="WP_072832498.1">
    <property type="nucleotide sequence ID" value="NZ_FQXP01000011.1"/>
</dbReference>
<sequence>MKIVSLTYNELVKQFKKPSIKIIFALILITAMVLPMFIKKMPVDRYSNSALESNKFLVEQANQMMEQSKEDKTQKGKMSYQYAMIEKEYWQLYVDYKIGFDDWRRIEAENFRDAAYDLAAIEFVLEGYNQEVVIENLQSASTDEVSAYYEMTLAKKKEVETALISQKEKIKSIITNNDYMAHTEEELKRKQGFIDLNKKTIEDYEKLKAKNPKDEEGKEKLAQLEKQAKSAESSIKNFEEDKKIIEFRLKNKIDYDLNNWKNNSINTIEKEIQELRINLMTETEYSSIATQQGYSMTYDDYVKNYNEKKEQRINKINEVWYGLENNIPALNDIRDARSVLDGTYEIYMILAVIMVIIIGGGIVASEFSQGTIRLLLIRPVSRWKVLLSKLLAVLIIGFSIVILGIGILYISTGAVFGFETYKTPLLQTINGSITRVEYIKYLLPKIVISSSSLVFISSLVLTISTLSKNTALAVAISTVLYLGIAPVTDLLVGMKQTWIVKTLLPYINASYFRLVPFTEQALSERFGILMQYNQGAIQLIIVSVVLLIISFVVFMKKDIKN</sequence>
<feature type="transmembrane region" description="Helical" evidence="2">
    <location>
        <begin position="20"/>
        <end position="38"/>
    </location>
</feature>
<feature type="transmembrane region" description="Helical" evidence="2">
    <location>
        <begin position="470"/>
        <end position="488"/>
    </location>
</feature>
<keyword evidence="2" id="KW-0812">Transmembrane</keyword>
<dbReference type="PANTHER" id="PTHR37305">
    <property type="entry name" value="INTEGRAL MEMBRANE PROTEIN-RELATED"/>
    <property type="match status" value="1"/>
</dbReference>
<keyword evidence="2" id="KW-1133">Transmembrane helix</keyword>
<feature type="transmembrane region" description="Helical" evidence="2">
    <location>
        <begin position="346"/>
        <end position="365"/>
    </location>
</feature>
<evidence type="ECO:0000256" key="2">
    <source>
        <dbReference type="SAM" id="Phobius"/>
    </source>
</evidence>
<dbReference type="Pfam" id="PF12679">
    <property type="entry name" value="ABC2_membrane_2"/>
    <property type="match status" value="1"/>
</dbReference>
<organism evidence="3 4">
    <name type="scientific">Clostridium collagenovorans DSM 3089</name>
    <dbReference type="NCBI Taxonomy" id="1121306"/>
    <lineage>
        <taxon>Bacteria</taxon>
        <taxon>Bacillati</taxon>
        <taxon>Bacillota</taxon>
        <taxon>Clostridia</taxon>
        <taxon>Eubacteriales</taxon>
        <taxon>Clostridiaceae</taxon>
        <taxon>Clostridium</taxon>
    </lineage>
</organism>
<evidence type="ECO:0000313" key="3">
    <source>
        <dbReference type="EMBL" id="SHI07098.1"/>
    </source>
</evidence>
<proteinExistence type="predicted"/>
<protein>
    <submittedName>
        <fullName evidence="3">ABC-2 type transport system permease protein</fullName>
    </submittedName>
</protein>
<dbReference type="PANTHER" id="PTHR37305:SF1">
    <property type="entry name" value="MEMBRANE PROTEIN"/>
    <property type="match status" value="1"/>
</dbReference>
<evidence type="ECO:0000313" key="4">
    <source>
        <dbReference type="Proteomes" id="UP000184526"/>
    </source>
</evidence>
<evidence type="ECO:0000256" key="1">
    <source>
        <dbReference type="SAM" id="Coils"/>
    </source>
</evidence>
<name>A0A1M5Y5L1_9CLOT</name>
<dbReference type="OrthoDB" id="2024038at2"/>
<keyword evidence="1" id="KW-0175">Coiled coil</keyword>